<dbReference type="GO" id="GO:0004553">
    <property type="term" value="F:hydrolase activity, hydrolyzing O-glycosyl compounds"/>
    <property type="evidence" value="ECO:0007669"/>
    <property type="project" value="InterPro"/>
</dbReference>
<dbReference type="Proteomes" id="UP001237156">
    <property type="component" value="Unassembled WGS sequence"/>
</dbReference>
<dbReference type="InterPro" id="IPR008939">
    <property type="entry name" value="Lytic_TGlycosylase_superhlx_U"/>
</dbReference>
<keyword evidence="6" id="KW-1185">Reference proteome</keyword>
<gene>
    <name evidence="5" type="ORF">QB898_06545</name>
</gene>
<sequence length="672" mass="72726">MRKILTLLLALAAPLAGAQTGLNPDAPDAPGAQALGAADAVIVQMRAAFRKSDRAQLAALLPLAAGHALEPWADYWELKARLPLAQPAEVDAFLQRHAGTYQEDRLRNDWLLLLGQRRDWGRFLAYEPPYRMRDDAQVRCYALGLAHLTHPETAAGAGEEAARLWLAQKDADDGCLWAVSRLLDDGQVPPSAVWRKARAALLAGKTPLARAAVALLHPEALPHIEAIAASPARWLAAQPAAVADAALRRELTTLALARLASADPAQASAWMPQWAGQMSEEGRDWVWAAAGHKAALRLSADAPAYFSRVRQPAWLLPEAREWMARAALRAGQWPEVLRAISAMPAAQASQPVWVYWKARALAATGQAAQAQPLYQSIARASGGGFYEKLAAERLGQRLQRAPAAPPVPAAMQQAVRHNAGLNRALLAILLGLRSEGVREWNYTVNLHTPGGMSDEQRHAAAAYACQHEVWDRCISASERLPFSDEALRFPTPHRAEVLSHASASGLEAAYVYGLIRQESRFVTAARSRAGASGLMQIMPATARWTARQLGLKGFKPAQINELDTNLQIGSHYLKLALERFDGALPLAAAAYNAGPNRARQWRAPDDGAGPELEGAAWVENIPFDETRAYVKNVLSNTVDYAALLTGQPQSLAQRLGRIAPPAPQEETGAELP</sequence>
<dbReference type="PANTHER" id="PTHR37423">
    <property type="entry name" value="SOLUBLE LYTIC MUREIN TRANSGLYCOSYLASE-RELATED"/>
    <property type="match status" value="1"/>
</dbReference>
<name>A0AAW6RLA6_9BURK</name>
<dbReference type="InterPro" id="IPR008258">
    <property type="entry name" value="Transglycosylase_SLT_dom_1"/>
</dbReference>
<keyword evidence="2 3" id="KW-0732">Signal</keyword>
<proteinExistence type="inferred from homology"/>
<comment type="similarity">
    <text evidence="1">Belongs to the transglycosylase Slt family.</text>
</comment>
<dbReference type="PANTHER" id="PTHR37423:SF5">
    <property type="entry name" value="SOLUBLE LYTIC MUREIN TRANSGLYCOSYLASE"/>
    <property type="match status" value="1"/>
</dbReference>
<dbReference type="SUPFAM" id="SSF48435">
    <property type="entry name" value="Bacterial muramidases"/>
    <property type="match status" value="1"/>
</dbReference>
<evidence type="ECO:0000313" key="6">
    <source>
        <dbReference type="Proteomes" id="UP001237156"/>
    </source>
</evidence>
<dbReference type="SUPFAM" id="SSF53955">
    <property type="entry name" value="Lysozyme-like"/>
    <property type="match status" value="1"/>
</dbReference>
<dbReference type="Gene3D" id="1.25.20.10">
    <property type="entry name" value="Bacterial muramidases"/>
    <property type="match status" value="1"/>
</dbReference>
<evidence type="ECO:0000256" key="1">
    <source>
        <dbReference type="ARBA" id="ARBA00007734"/>
    </source>
</evidence>
<feature type="domain" description="Transglycosylase SLT" evidence="4">
    <location>
        <begin position="501"/>
        <end position="604"/>
    </location>
</feature>
<dbReference type="EMBL" id="JARVII010000010">
    <property type="protein sequence ID" value="MDG9699379.1"/>
    <property type="molecule type" value="Genomic_DNA"/>
</dbReference>
<dbReference type="InterPro" id="IPR023346">
    <property type="entry name" value="Lysozyme-like_dom_sf"/>
</dbReference>
<comment type="caution">
    <text evidence="5">The sequence shown here is derived from an EMBL/GenBank/DDBJ whole genome shotgun (WGS) entry which is preliminary data.</text>
</comment>
<dbReference type="AlphaFoldDB" id="A0AAW6RLA6"/>
<evidence type="ECO:0000259" key="4">
    <source>
        <dbReference type="Pfam" id="PF01464"/>
    </source>
</evidence>
<dbReference type="CDD" id="cd13401">
    <property type="entry name" value="Slt70-like"/>
    <property type="match status" value="1"/>
</dbReference>
<dbReference type="RefSeq" id="WP_279524287.1">
    <property type="nucleotide sequence ID" value="NZ_JARVII010000010.1"/>
</dbReference>
<organism evidence="5 6">
    <name type="scientific">Ottowia cancrivicina</name>
    <dbReference type="NCBI Taxonomy" id="3040346"/>
    <lineage>
        <taxon>Bacteria</taxon>
        <taxon>Pseudomonadati</taxon>
        <taxon>Pseudomonadota</taxon>
        <taxon>Betaproteobacteria</taxon>
        <taxon>Burkholderiales</taxon>
        <taxon>Comamonadaceae</taxon>
        <taxon>Ottowia</taxon>
    </lineage>
</organism>
<feature type="signal peptide" evidence="3">
    <location>
        <begin position="1"/>
        <end position="18"/>
    </location>
</feature>
<evidence type="ECO:0000256" key="3">
    <source>
        <dbReference type="SAM" id="SignalP"/>
    </source>
</evidence>
<feature type="chain" id="PRO_5043375373" evidence="3">
    <location>
        <begin position="19"/>
        <end position="672"/>
    </location>
</feature>
<evidence type="ECO:0000313" key="5">
    <source>
        <dbReference type="EMBL" id="MDG9699379.1"/>
    </source>
</evidence>
<dbReference type="Gene3D" id="1.10.530.10">
    <property type="match status" value="1"/>
</dbReference>
<accession>A0AAW6RLA6</accession>
<dbReference type="Pfam" id="PF01464">
    <property type="entry name" value="SLT"/>
    <property type="match status" value="1"/>
</dbReference>
<reference evidence="5 6" key="1">
    <citation type="submission" date="2023-04" db="EMBL/GenBank/DDBJ databases">
        <title>Ottowia paracancer sp. nov., isolated from human stomach.</title>
        <authorList>
            <person name="Song Y."/>
        </authorList>
    </citation>
    <scope>NUCLEOTIDE SEQUENCE [LARGE SCALE GENOMIC DNA]</scope>
    <source>
        <strain evidence="5 6">10c7w1</strain>
    </source>
</reference>
<dbReference type="GO" id="GO:0042597">
    <property type="term" value="C:periplasmic space"/>
    <property type="evidence" value="ECO:0007669"/>
    <property type="project" value="InterPro"/>
</dbReference>
<evidence type="ECO:0000256" key="2">
    <source>
        <dbReference type="ARBA" id="ARBA00022729"/>
    </source>
</evidence>
<protein>
    <submittedName>
        <fullName evidence="5">Transglycosylase SLT domain-containing protein</fullName>
    </submittedName>
</protein>